<protein>
    <submittedName>
        <fullName evidence="1">Uncharacterized protein</fullName>
    </submittedName>
</protein>
<name>A0A2P2N7K8_RHIMU</name>
<dbReference type="AlphaFoldDB" id="A0A2P2N7K8"/>
<evidence type="ECO:0000313" key="1">
    <source>
        <dbReference type="EMBL" id="MBX38487.1"/>
    </source>
</evidence>
<proteinExistence type="predicted"/>
<reference evidence="1" key="1">
    <citation type="submission" date="2018-02" db="EMBL/GenBank/DDBJ databases">
        <title>Rhizophora mucronata_Transcriptome.</title>
        <authorList>
            <person name="Meera S.P."/>
            <person name="Sreeshan A."/>
            <person name="Augustine A."/>
        </authorList>
    </citation>
    <scope>NUCLEOTIDE SEQUENCE</scope>
    <source>
        <tissue evidence="1">Leaf</tissue>
    </source>
</reference>
<sequence length="54" mass="6473">MEEVPAQAISSHSRKFLWMSITNPIFSFNSGDELVYQRVRLHAFSFYFCFKVFY</sequence>
<accession>A0A2P2N7K8</accession>
<dbReference type="EMBL" id="GGEC01058003">
    <property type="protein sequence ID" value="MBX38487.1"/>
    <property type="molecule type" value="Transcribed_RNA"/>
</dbReference>
<organism evidence="1">
    <name type="scientific">Rhizophora mucronata</name>
    <name type="common">Asiatic mangrove</name>
    <dbReference type="NCBI Taxonomy" id="61149"/>
    <lineage>
        <taxon>Eukaryota</taxon>
        <taxon>Viridiplantae</taxon>
        <taxon>Streptophyta</taxon>
        <taxon>Embryophyta</taxon>
        <taxon>Tracheophyta</taxon>
        <taxon>Spermatophyta</taxon>
        <taxon>Magnoliopsida</taxon>
        <taxon>eudicotyledons</taxon>
        <taxon>Gunneridae</taxon>
        <taxon>Pentapetalae</taxon>
        <taxon>rosids</taxon>
        <taxon>fabids</taxon>
        <taxon>Malpighiales</taxon>
        <taxon>Rhizophoraceae</taxon>
        <taxon>Rhizophora</taxon>
    </lineage>
</organism>